<dbReference type="InterPro" id="IPR001330">
    <property type="entry name" value="Prenyltrans"/>
</dbReference>
<organism evidence="11 12">
    <name type="scientific">Thermogutta terrifontis</name>
    <dbReference type="NCBI Taxonomy" id="1331910"/>
    <lineage>
        <taxon>Bacteria</taxon>
        <taxon>Pseudomonadati</taxon>
        <taxon>Planctomycetota</taxon>
        <taxon>Planctomycetia</taxon>
        <taxon>Pirellulales</taxon>
        <taxon>Thermoguttaceae</taxon>
        <taxon>Thermogutta</taxon>
    </lineage>
</organism>
<evidence type="ECO:0000256" key="2">
    <source>
        <dbReference type="ARBA" id="ARBA00010497"/>
    </source>
</evidence>
<keyword evidence="6" id="KW-0677">Repeat</keyword>
<evidence type="ECO:0000256" key="5">
    <source>
        <dbReference type="ARBA" id="ARBA00022723"/>
    </source>
</evidence>
<dbReference type="InterPro" id="IPR045089">
    <property type="entry name" value="PGGT1B-like"/>
</dbReference>
<protein>
    <recommendedName>
        <fullName evidence="8">Geranylgeranyl transferase type II subunit beta</fullName>
    </recommendedName>
    <alternativeName>
        <fullName evidence="9">Type II protein geranyl-geranyltransferase subunit beta</fullName>
    </alternativeName>
</protein>
<keyword evidence="3" id="KW-0637">Prenyltransferase</keyword>
<evidence type="ECO:0000259" key="10">
    <source>
        <dbReference type="Pfam" id="PF00432"/>
    </source>
</evidence>
<name>A0A286RG24_9BACT</name>
<dbReference type="CDD" id="cd00688">
    <property type="entry name" value="ISOPREN_C2_like"/>
    <property type="match status" value="1"/>
</dbReference>
<dbReference type="EMBL" id="CP018477">
    <property type="protein sequence ID" value="ASV74910.1"/>
    <property type="molecule type" value="Genomic_DNA"/>
</dbReference>
<dbReference type="PANTHER" id="PTHR11774:SF11">
    <property type="entry name" value="GERANYLGERANYL TRANSFERASE TYPE-2 SUBUNIT BETA"/>
    <property type="match status" value="1"/>
</dbReference>
<dbReference type="InterPro" id="IPR008930">
    <property type="entry name" value="Terpenoid_cyclase/PrenylTrfase"/>
</dbReference>
<keyword evidence="4 11" id="KW-0808">Transferase</keyword>
<evidence type="ECO:0000256" key="4">
    <source>
        <dbReference type="ARBA" id="ARBA00022679"/>
    </source>
</evidence>
<evidence type="ECO:0000256" key="8">
    <source>
        <dbReference type="ARBA" id="ARBA00030816"/>
    </source>
</evidence>
<dbReference type="SUPFAM" id="SSF48239">
    <property type="entry name" value="Terpenoid cyclases/Protein prenyltransferases"/>
    <property type="match status" value="2"/>
</dbReference>
<evidence type="ECO:0000256" key="7">
    <source>
        <dbReference type="ARBA" id="ARBA00022833"/>
    </source>
</evidence>
<reference evidence="11 12" key="1">
    <citation type="journal article" name="Front. Microbiol.">
        <title>Sugar Metabolism of the First Thermophilic Planctomycete Thermogutta terrifontis: Comparative Genomic and Transcriptomic Approaches.</title>
        <authorList>
            <person name="Elcheninov A.G."/>
            <person name="Menzel P."/>
            <person name="Gudbergsdottir S.R."/>
            <person name="Slesarev A.I."/>
            <person name="Kadnikov V.V."/>
            <person name="Krogh A."/>
            <person name="Bonch-Osmolovskaya E.A."/>
            <person name="Peng X."/>
            <person name="Kublanov I.V."/>
        </authorList>
    </citation>
    <scope>NUCLEOTIDE SEQUENCE [LARGE SCALE GENOMIC DNA]</scope>
    <source>
        <strain evidence="11 12">R1</strain>
    </source>
</reference>
<evidence type="ECO:0000256" key="6">
    <source>
        <dbReference type="ARBA" id="ARBA00022737"/>
    </source>
</evidence>
<dbReference type="Proteomes" id="UP000215086">
    <property type="component" value="Chromosome"/>
</dbReference>
<dbReference type="AlphaFoldDB" id="A0A286RG24"/>
<comment type="cofactor">
    <cofactor evidence="1">
        <name>Zn(2+)</name>
        <dbReference type="ChEBI" id="CHEBI:29105"/>
    </cofactor>
</comment>
<dbReference type="GO" id="GO:0008318">
    <property type="term" value="F:protein prenyltransferase activity"/>
    <property type="evidence" value="ECO:0007669"/>
    <property type="project" value="InterPro"/>
</dbReference>
<dbReference type="KEGG" id="ttf:THTE_2308"/>
<evidence type="ECO:0000313" key="11">
    <source>
        <dbReference type="EMBL" id="ASV74910.1"/>
    </source>
</evidence>
<dbReference type="GO" id="GO:0046872">
    <property type="term" value="F:metal ion binding"/>
    <property type="evidence" value="ECO:0007669"/>
    <property type="project" value="UniProtKB-KW"/>
</dbReference>
<keyword evidence="7" id="KW-0862">Zinc</keyword>
<sequence length="317" mass="35169">MFFNLPGIPLRILTAVQKLPFSFLDVHRDWLGRLQQDDGGFPGRSGSSSLYYSAFAARLLALIGCSHASQWERLVTYLKRELRDDRSIKTLVDLDSAVALYALATLFVEDDLSDVGTALCQIGRVLLSGLQREDGGFAKTPQSAMGSTYHTYLAILAARLLELPLPDQDRLTRFFAERQQSDGGFVELPFLRKSGTNPTAAAVVALAQLERLAAIDLNRVRQFFASVQRPDGGFAASAHVGESDLLSTCSALISLSYLHEKNLPFDWNQTENYCLSLANPSGGFFGHHRDDQRDVEYTFYGILSLAALQMLKQRVIR</sequence>
<proteinExistence type="inferred from homology"/>
<dbReference type="Gene3D" id="1.50.10.20">
    <property type="match status" value="2"/>
</dbReference>
<keyword evidence="5" id="KW-0479">Metal-binding</keyword>
<evidence type="ECO:0000256" key="1">
    <source>
        <dbReference type="ARBA" id="ARBA00001947"/>
    </source>
</evidence>
<evidence type="ECO:0000256" key="9">
    <source>
        <dbReference type="ARBA" id="ARBA00032766"/>
    </source>
</evidence>
<dbReference type="PANTHER" id="PTHR11774">
    <property type="entry name" value="GERANYLGERANYL TRANSFERASE TYPE BETA SUBUNIT"/>
    <property type="match status" value="1"/>
</dbReference>
<dbReference type="OrthoDB" id="257049at2"/>
<comment type="similarity">
    <text evidence="2">Belongs to the protein prenyltransferase subunit beta family.</text>
</comment>
<feature type="domain" description="Prenyltransferase alpha-alpha toroid" evidence="10">
    <location>
        <begin position="168"/>
        <end position="309"/>
    </location>
</feature>
<gene>
    <name evidence="11" type="ORF">THTE_2308</name>
</gene>
<dbReference type="Pfam" id="PF00432">
    <property type="entry name" value="Prenyltrans"/>
    <property type="match status" value="1"/>
</dbReference>
<evidence type="ECO:0000313" key="12">
    <source>
        <dbReference type="Proteomes" id="UP000215086"/>
    </source>
</evidence>
<accession>A0A286RG24</accession>
<evidence type="ECO:0000256" key="3">
    <source>
        <dbReference type="ARBA" id="ARBA00022602"/>
    </source>
</evidence>
<keyword evidence="12" id="KW-1185">Reference proteome</keyword>